<comment type="caution">
    <text evidence="1">The sequence shown here is derived from an EMBL/GenBank/DDBJ whole genome shotgun (WGS) entry which is preliminary data.</text>
</comment>
<dbReference type="EMBL" id="MLJJ01000001">
    <property type="protein sequence ID" value="ORN03697.1"/>
    <property type="molecule type" value="Genomic_DNA"/>
</dbReference>
<protein>
    <recommendedName>
        <fullName evidence="3">YARHG domain-containing protein</fullName>
    </recommendedName>
</protein>
<organism evidence="1 2">
    <name type="scientific">Pantoea septica</name>
    <dbReference type="NCBI Taxonomy" id="472695"/>
    <lineage>
        <taxon>Bacteria</taxon>
        <taxon>Pseudomonadati</taxon>
        <taxon>Pseudomonadota</taxon>
        <taxon>Gammaproteobacteria</taxon>
        <taxon>Enterobacterales</taxon>
        <taxon>Erwiniaceae</taxon>
        <taxon>Pantoea</taxon>
    </lineage>
</organism>
<reference evidence="1 2" key="1">
    <citation type="journal article" date="2017" name="Antonie Van Leeuwenhoek">
        <title>Phylogenomic resolution of the bacterial genus Pantoea and its relationship with Erwinia and Tatumella.</title>
        <authorList>
            <person name="Palmer M."/>
            <person name="Steenkamp E.T."/>
            <person name="Coetzee M.P."/>
            <person name="Chan W.Y."/>
            <person name="van Zyl E."/>
            <person name="De Maayer P."/>
            <person name="Coutinho T.A."/>
            <person name="Blom J."/>
            <person name="Smits T.H."/>
            <person name="Duffy B."/>
            <person name="Venter S.N."/>
        </authorList>
    </citation>
    <scope>NUCLEOTIDE SEQUENCE [LARGE SCALE GENOMIC DNA]</scope>
    <source>
        <strain evidence="1 2">LMG 5345</strain>
    </source>
</reference>
<keyword evidence="2" id="KW-1185">Reference proteome</keyword>
<gene>
    <name evidence="1" type="ORF">HA46_00410</name>
</gene>
<dbReference type="Proteomes" id="UP000193785">
    <property type="component" value="Unassembled WGS sequence"/>
</dbReference>
<accession>A0ABX3UXX6</accession>
<sequence length="65" mass="7822">MKEGFYWIKSRNEPLQVWYYLSQFGWYRPQSAIPMTAIYFRQMEFEIIGNRLLPPSPLDAINTMS</sequence>
<proteinExistence type="predicted"/>
<evidence type="ECO:0008006" key="3">
    <source>
        <dbReference type="Google" id="ProtNLM"/>
    </source>
</evidence>
<name>A0ABX3UXX6_9GAMM</name>
<evidence type="ECO:0000313" key="2">
    <source>
        <dbReference type="Proteomes" id="UP000193785"/>
    </source>
</evidence>
<evidence type="ECO:0000313" key="1">
    <source>
        <dbReference type="EMBL" id="ORN03697.1"/>
    </source>
</evidence>